<name>A0A7C6A7W4_DESAE</name>
<evidence type="ECO:0000313" key="1">
    <source>
        <dbReference type="EMBL" id="HHS49485.1"/>
    </source>
</evidence>
<dbReference type="AlphaFoldDB" id="A0A7C6A7W4"/>
<accession>A0A7C6A7W4</accession>
<dbReference type="EMBL" id="DRZX01000311">
    <property type="protein sequence ID" value="HHS49485.1"/>
    <property type="molecule type" value="Genomic_DNA"/>
</dbReference>
<protein>
    <submittedName>
        <fullName evidence="1">Uncharacterized protein</fullName>
    </submittedName>
</protein>
<comment type="caution">
    <text evidence="1">The sequence shown here is derived from an EMBL/GenBank/DDBJ whole genome shotgun (WGS) entry which is preliminary data.</text>
</comment>
<proteinExistence type="predicted"/>
<feature type="non-terminal residue" evidence="1">
    <location>
        <position position="79"/>
    </location>
</feature>
<sequence>MPLLSQKEVLNLKLSCIPLPQLKKLAIHLGMNGIGSATEIIKKVLEKGIEEKIVDEFIKQRYRERIQERRKVISDEDLK</sequence>
<organism evidence="1">
    <name type="scientific">Desulfurella acetivorans</name>
    <dbReference type="NCBI Taxonomy" id="33002"/>
    <lineage>
        <taxon>Bacteria</taxon>
        <taxon>Pseudomonadati</taxon>
        <taxon>Campylobacterota</taxon>
        <taxon>Desulfurellia</taxon>
        <taxon>Desulfurellales</taxon>
        <taxon>Desulfurellaceae</taxon>
        <taxon>Desulfurella</taxon>
    </lineage>
</organism>
<dbReference type="Proteomes" id="UP000886400">
    <property type="component" value="Unassembled WGS sequence"/>
</dbReference>
<gene>
    <name evidence="1" type="ORF">ENM99_06615</name>
</gene>
<reference evidence="1" key="1">
    <citation type="journal article" date="2020" name="mSystems">
        <title>Genome- and Community-Level Interaction Insights into Carbon Utilization and Element Cycling Functions of Hydrothermarchaeota in Hydrothermal Sediment.</title>
        <authorList>
            <person name="Zhou Z."/>
            <person name="Liu Y."/>
            <person name="Xu W."/>
            <person name="Pan J."/>
            <person name="Luo Z.H."/>
            <person name="Li M."/>
        </authorList>
    </citation>
    <scope>NUCLEOTIDE SEQUENCE [LARGE SCALE GENOMIC DNA]</scope>
    <source>
        <strain evidence="1">SpSt-1135</strain>
    </source>
</reference>